<dbReference type="Proteomes" id="UP000829398">
    <property type="component" value="Chromosome 6"/>
</dbReference>
<accession>A0ACB8JZG1</accession>
<proteinExistence type="predicted"/>
<evidence type="ECO:0000313" key="1">
    <source>
        <dbReference type="EMBL" id="KAH9737886.1"/>
    </source>
</evidence>
<reference evidence="2" key="1">
    <citation type="journal article" date="2023" name="Hortic. Res.">
        <title>A chromosome-level phased genome enabling allele-level studies in sweet orange: a case study on citrus Huanglongbing tolerance.</title>
        <authorList>
            <person name="Wu B."/>
            <person name="Yu Q."/>
            <person name="Deng Z."/>
            <person name="Duan Y."/>
            <person name="Luo F."/>
            <person name="Gmitter F. Jr."/>
        </authorList>
    </citation>
    <scope>NUCLEOTIDE SEQUENCE [LARGE SCALE GENOMIC DNA]</scope>
    <source>
        <strain evidence="2">cv. Valencia</strain>
    </source>
</reference>
<organism evidence="1 2">
    <name type="scientific">Citrus sinensis</name>
    <name type="common">Sweet orange</name>
    <name type="synonym">Citrus aurantium var. sinensis</name>
    <dbReference type="NCBI Taxonomy" id="2711"/>
    <lineage>
        <taxon>Eukaryota</taxon>
        <taxon>Viridiplantae</taxon>
        <taxon>Streptophyta</taxon>
        <taxon>Embryophyta</taxon>
        <taxon>Tracheophyta</taxon>
        <taxon>Spermatophyta</taxon>
        <taxon>Magnoliopsida</taxon>
        <taxon>eudicotyledons</taxon>
        <taxon>Gunneridae</taxon>
        <taxon>Pentapetalae</taxon>
        <taxon>rosids</taxon>
        <taxon>malvids</taxon>
        <taxon>Sapindales</taxon>
        <taxon>Rutaceae</taxon>
        <taxon>Aurantioideae</taxon>
        <taxon>Citrus</taxon>
    </lineage>
</organism>
<sequence>MATIKFKLAIVLSLCLIVDLARATDVKYCDKNADYDVKVHGVDISPYPVARGREATFSISATTACFSKYCLFFLSTCYSNFDASGVDCAFYTDKAISGGKLVIDVSYFGWHIHSETHDLCDETSCPVSTGDFVVAHSQVLPGFTPPGTYSLKMKMYDATKKQVLTCITFDFSIGFASSVADS</sequence>
<name>A0ACB8JZG1_CITSI</name>
<dbReference type="EMBL" id="CM039175">
    <property type="protein sequence ID" value="KAH9737886.1"/>
    <property type="molecule type" value="Genomic_DNA"/>
</dbReference>
<evidence type="ECO:0000313" key="2">
    <source>
        <dbReference type="Proteomes" id="UP000829398"/>
    </source>
</evidence>
<gene>
    <name evidence="1" type="ORF">KPL71_018588</name>
</gene>
<protein>
    <submittedName>
        <fullName evidence="1">Glutaredoxin domain-containing protein</fullName>
    </submittedName>
</protein>
<keyword evidence="2" id="KW-1185">Reference proteome</keyword>
<comment type="caution">
    <text evidence="1">The sequence shown here is derived from an EMBL/GenBank/DDBJ whole genome shotgun (WGS) entry which is preliminary data.</text>
</comment>